<evidence type="ECO:0000259" key="1">
    <source>
        <dbReference type="Pfam" id="PF05368"/>
    </source>
</evidence>
<sequence length="281" mass="30010">MIAITGATGKLGQLVIEFLTQKIPAKHIVALVRDLDKGKALTNLGITVRQADYDKPHTLDAALAGVEKLLLISGNQIGSRTPQHKAVIDAAVKNQVRLIAYTSILNVDNSPLKLAKEHKETEAYLRASGVAYSMLRNGWYNENYTDLVPVFTANHAITSIAPKAQINSAARADYALAAATVLSSSGHDNSVYELAGDNAFTIEGLAQAVSKHTQVEVKAKFVSEEEYLAYLVALGVPAAFAALLVDAEAQAQQRYLATQSNALSQLIGRPTTTVAQSLAKS</sequence>
<evidence type="ECO:0000313" key="4">
    <source>
        <dbReference type="Proteomes" id="UP000646877"/>
    </source>
</evidence>
<dbReference type="Gene3D" id="3.40.50.720">
    <property type="entry name" value="NAD(P)-binding Rossmann-like Domain"/>
    <property type="match status" value="1"/>
</dbReference>
<name>A0A8I2KLL2_9GAMM</name>
<gene>
    <name evidence="2" type="ORF">F9Y85_13290</name>
    <name evidence="3" type="ORF">R5H13_21880</name>
</gene>
<protein>
    <submittedName>
        <fullName evidence="2">SDR family oxidoreductase</fullName>
        <ecNumber evidence="3">1.6.5.2</ecNumber>
    </submittedName>
</protein>
<evidence type="ECO:0000313" key="3">
    <source>
        <dbReference type="EMBL" id="WOX31592.1"/>
    </source>
</evidence>
<dbReference type="GO" id="GO:0003955">
    <property type="term" value="F:NAD(P)H dehydrogenase (quinone) activity"/>
    <property type="evidence" value="ECO:0007669"/>
    <property type="project" value="UniProtKB-EC"/>
</dbReference>
<dbReference type="EC" id="1.6.5.2" evidence="3"/>
<dbReference type="PANTHER" id="PTHR47129">
    <property type="entry name" value="QUINONE OXIDOREDUCTASE 2"/>
    <property type="match status" value="1"/>
</dbReference>
<dbReference type="SUPFAM" id="SSF51735">
    <property type="entry name" value="NAD(P)-binding Rossmann-fold domains"/>
    <property type="match status" value="1"/>
</dbReference>
<keyword evidence="3" id="KW-0560">Oxidoreductase</keyword>
<reference evidence="2" key="1">
    <citation type="submission" date="2019-10" db="EMBL/GenBank/DDBJ databases">
        <authorList>
            <person name="Paulsen S."/>
        </authorList>
    </citation>
    <scope>NUCLEOTIDE SEQUENCE</scope>
    <source>
        <strain evidence="2">LMG 19692</strain>
    </source>
</reference>
<dbReference type="Pfam" id="PF05368">
    <property type="entry name" value="NmrA"/>
    <property type="match status" value="1"/>
</dbReference>
<dbReference type="Proteomes" id="UP000646877">
    <property type="component" value="Unassembled WGS sequence"/>
</dbReference>
<keyword evidence="5" id="KW-1185">Reference proteome</keyword>
<dbReference type="Gene3D" id="3.90.25.10">
    <property type="entry name" value="UDP-galactose 4-epimerase, domain 1"/>
    <property type="match status" value="1"/>
</dbReference>
<dbReference type="AlphaFoldDB" id="A0A8I2KLL2"/>
<dbReference type="PANTHER" id="PTHR47129:SF1">
    <property type="entry name" value="NMRA-LIKE DOMAIN-CONTAINING PROTEIN"/>
    <property type="match status" value="1"/>
</dbReference>
<dbReference type="InterPro" id="IPR036291">
    <property type="entry name" value="NAD(P)-bd_dom_sf"/>
</dbReference>
<reference evidence="3 5" key="2">
    <citation type="submission" date="2023-10" db="EMBL/GenBank/DDBJ databases">
        <title>To unveil natural product biosynthetic capacity in Pseudoalteromonas.</title>
        <authorList>
            <person name="Wang J."/>
        </authorList>
    </citation>
    <scope>NUCLEOTIDE SEQUENCE [LARGE SCALE GENOMIC DNA]</scope>
    <source>
        <strain evidence="3 5">DSM 15914</strain>
    </source>
</reference>
<dbReference type="InterPro" id="IPR052718">
    <property type="entry name" value="NmrA-type_oxidoreductase"/>
</dbReference>
<dbReference type="EMBL" id="CP137579">
    <property type="protein sequence ID" value="WOX31592.1"/>
    <property type="molecule type" value="Genomic_DNA"/>
</dbReference>
<proteinExistence type="predicted"/>
<evidence type="ECO:0000313" key="2">
    <source>
        <dbReference type="EMBL" id="NLR22280.1"/>
    </source>
</evidence>
<feature type="domain" description="NmrA-like" evidence="1">
    <location>
        <begin position="2"/>
        <end position="238"/>
    </location>
</feature>
<dbReference type="RefSeq" id="WP_039495445.1">
    <property type="nucleotide sequence ID" value="NZ_CBCSDF010000005.1"/>
</dbReference>
<dbReference type="EMBL" id="WEIA01000007">
    <property type="protein sequence ID" value="NLR22280.1"/>
    <property type="molecule type" value="Genomic_DNA"/>
</dbReference>
<accession>A0A8I2KLL2</accession>
<evidence type="ECO:0000313" key="5">
    <source>
        <dbReference type="Proteomes" id="UP001304419"/>
    </source>
</evidence>
<dbReference type="Proteomes" id="UP001304419">
    <property type="component" value="Chromosome 2"/>
</dbReference>
<dbReference type="InterPro" id="IPR008030">
    <property type="entry name" value="NmrA-like"/>
</dbReference>
<organism evidence="2 4">
    <name type="scientific">Pseudoalteromonas maricaloris</name>
    <dbReference type="NCBI Taxonomy" id="184924"/>
    <lineage>
        <taxon>Bacteria</taxon>
        <taxon>Pseudomonadati</taxon>
        <taxon>Pseudomonadota</taxon>
        <taxon>Gammaproteobacteria</taxon>
        <taxon>Alteromonadales</taxon>
        <taxon>Pseudoalteromonadaceae</taxon>
        <taxon>Pseudoalteromonas</taxon>
    </lineage>
</organism>
<dbReference type="CDD" id="cd05269">
    <property type="entry name" value="TMR_SDR_a"/>
    <property type="match status" value="1"/>
</dbReference>